<organism evidence="1 2">
    <name type="scientific">Rhododendron molle</name>
    <name type="common">Chinese azalea</name>
    <name type="synonym">Azalea mollis</name>
    <dbReference type="NCBI Taxonomy" id="49168"/>
    <lineage>
        <taxon>Eukaryota</taxon>
        <taxon>Viridiplantae</taxon>
        <taxon>Streptophyta</taxon>
        <taxon>Embryophyta</taxon>
        <taxon>Tracheophyta</taxon>
        <taxon>Spermatophyta</taxon>
        <taxon>Magnoliopsida</taxon>
        <taxon>eudicotyledons</taxon>
        <taxon>Gunneridae</taxon>
        <taxon>Pentapetalae</taxon>
        <taxon>asterids</taxon>
        <taxon>Ericales</taxon>
        <taxon>Ericaceae</taxon>
        <taxon>Ericoideae</taxon>
        <taxon>Rhodoreae</taxon>
        <taxon>Rhododendron</taxon>
    </lineage>
</organism>
<comment type="caution">
    <text evidence="1">The sequence shown here is derived from an EMBL/GenBank/DDBJ whole genome shotgun (WGS) entry which is preliminary data.</text>
</comment>
<dbReference type="Proteomes" id="UP001062846">
    <property type="component" value="Chromosome 11"/>
</dbReference>
<dbReference type="EMBL" id="CM046398">
    <property type="protein sequence ID" value="KAI8531480.1"/>
    <property type="molecule type" value="Genomic_DNA"/>
</dbReference>
<name>A0ACC0LS54_RHOML</name>
<keyword evidence="2" id="KW-1185">Reference proteome</keyword>
<accession>A0ACC0LS54</accession>
<evidence type="ECO:0000313" key="1">
    <source>
        <dbReference type="EMBL" id="KAI8531480.1"/>
    </source>
</evidence>
<sequence length="941" mass="105693">MSSLKKQCSCSSPFVVFLPCPQSTPNAHVRHNLWVYTMSGSARKRKSLWDRIGEPQLPAEISEKDSWREKESYSNLHVGHGPKWSDLEDDNAFRTKDFSGRPAWELSKGSSNQKDDRRDLDDFPETRKPWDGDKSYPVSSAFDRLQPQNRSHSPENSRNVSSRYRRSSRSMSRSRDRGRGRSRSPSRGRGRSRDRDWDRGRDRGRSRSRSRSRSPLGNYRQESYRWTDRSRSGLSQPCRDFASGNCRRGSECKFLHQDNLNHKDGGRFESEKSERWRSTQERGGNGYDGGKDEPRRSSGKSTVLCNDFMKGRCSRGSSCRFSHDDDARGYNSDRSKRDSSFDHEYKRQPRTNGNTPSKFGNTLCKFFIMGNCNRDNCRFSHDGAGRDFFEGKSQDDGRGKVCDDTNKSWNGPKWGEGTAVSDVSQSIGWSNARKEAFAVTNDVDEMSKPWNGLKWGEPTVVSDISQSTGWGNVGKETFIDPAPAEKRTDDRRYHSFEDENKKWSGPKWGDATGVSEIERSSGWGNSSGDNTNLADLANAEKHTDTLHGLQSKTPYRISKDVREQNIGQEASDRPHPTTFIHSAFPEDSIIQQHHNPLGDNNAVIDGFNSHGVDVYAIAPDPAFVSGQNNNREADSFPSAGGLNQSQHMVSVNPSNGLDIDLNGPVQQNYSPSNLQNKSQSQHGESVQKIVNSTMPLNIVNNEQGGQVSNFPSSLMQIIGNGQLPQLYAAALNPPNSTESVPSLLQDTRPDPALVSQTQYNLRADSIEPTKNDSKQNSEMLLKYSSPQPAVGFDGVKPHKNEFTEDNSHRSPQLRQQKPVADSVSIAEKPKQDLENTHPGNVDANPRIVDGNTEKDEKAMRPFRNALVEFVKEILKPKWKQGQMSREVHKNIVGKVVDKVTSTIQGANIPKTQDKIDQYLMCSKPKLTKLVEAYTERFCKGP</sequence>
<evidence type="ECO:0000313" key="2">
    <source>
        <dbReference type="Proteomes" id="UP001062846"/>
    </source>
</evidence>
<protein>
    <submittedName>
        <fullName evidence="1">Uncharacterized protein</fullName>
    </submittedName>
</protein>
<gene>
    <name evidence="1" type="ORF">RHMOL_Rhmol11G0139500</name>
</gene>
<proteinExistence type="predicted"/>
<reference evidence="1" key="1">
    <citation type="submission" date="2022-02" db="EMBL/GenBank/DDBJ databases">
        <title>Plant Genome Project.</title>
        <authorList>
            <person name="Zhang R.-G."/>
        </authorList>
    </citation>
    <scope>NUCLEOTIDE SEQUENCE</scope>
    <source>
        <strain evidence="1">AT1</strain>
    </source>
</reference>